<keyword evidence="4" id="KW-0597">Phosphoprotein</keyword>
<dbReference type="InterPro" id="IPR039915">
    <property type="entry name" value="TACC"/>
</dbReference>
<keyword evidence="11" id="KW-1185">Reference proteome</keyword>
<feature type="compositionally biased region" description="Acidic residues" evidence="8">
    <location>
        <begin position="440"/>
        <end position="453"/>
    </location>
</feature>
<dbReference type="EMBL" id="JH430212">
    <property type="status" value="NOT_ANNOTATED_CDS"/>
    <property type="molecule type" value="Genomic_DNA"/>
</dbReference>
<dbReference type="PANTHER" id="PTHR13924:SF10">
    <property type="entry name" value="TRANSFORMING ACIDIC COILED-COIL PROTEIN, ISOFORM K"/>
    <property type="match status" value="1"/>
</dbReference>
<dbReference type="AlphaFoldDB" id="T1IIS1"/>
<feature type="region of interest" description="Disordered" evidence="8">
    <location>
        <begin position="133"/>
        <end position="165"/>
    </location>
</feature>
<feature type="compositionally biased region" description="Low complexity" evidence="8">
    <location>
        <begin position="623"/>
        <end position="649"/>
    </location>
</feature>
<dbReference type="GO" id="GO:0007052">
    <property type="term" value="P:mitotic spindle organization"/>
    <property type="evidence" value="ECO:0007669"/>
    <property type="project" value="InterPro"/>
</dbReference>
<dbReference type="InterPro" id="IPR007707">
    <property type="entry name" value="TACC_C"/>
</dbReference>
<accession>T1IIS1</accession>
<comment type="similarity">
    <text evidence="2">Belongs to the TACC family.</text>
</comment>
<dbReference type="PANTHER" id="PTHR13924">
    <property type="entry name" value="TRANSFORMING ACIDIC COILED-COIL CONTAINING PROTEIN 1/2"/>
    <property type="match status" value="1"/>
</dbReference>
<sequence length="1081" mass="120352">MSSLFEETFVMENDENQPPLSPQTCNVDYLTCAGTLLKESHRNNIDLTPTTMMKGSSKQSPASSPVTTPVSPVEQENTDTNPQCLIEEETPKQVSPTPHNHEDNAKLANQVISDLVDSLPLQIDVSLKLDNPSSPLLSSPNPIGEKQDSHSVCSTDYTPSDSSFDTAREDFQHSLQDTEYESANDFDESSIIFAASSPRDGNTIPPTFLLKNLQTVIPSRNKECLERDKIPLVPIGLDFSDTEWNDNCKEDCIVPFDRESTPTIASDEFLYPIESSVEFVAVDSNDNICVKTTTDLKNVNINERIQLNETDLIISSGLEKCSEEPNLIASSEILTEKNLNSDTCSENSVETVVETEVPVPLVERTEETGVLESNSIEIVVENLIHSVDCAEKIEVGTNFTNFEAFVDAIVADKTSEVEVNPEVNLELIPAEEYLNNKQEQEEEKGELNCDETSENNRNTEELSERLDATFGTVYWQSNYNNCQTSSDKLIVAPEDVHDGIVNHEDSVNAVINQEGTKEVDLEERLQLEAAIVAEELINSSLRENESDQGVEIEEFKSMKDNKMADTENNETTREDSSVESGGRMDENVNPFQTKAKLGISPVRRGSAKLKNGEVSAPTKLNTSSHESPLKKSSSAPKPASSSRTTSSASPKRKGSETTPPHGEALPVSKDQVDVDGDGFKKPLAKHNVSARSSASKVSQNETEAGDTCMMVRSVEDNMTSEAGPDVAEFTDSEFRTAEVFKDAATYDFLQTAGSKHFSESALARMSLYVKFDPLLKAISPVAKRTLSKTSTSDQSQMSDGSDDLLLLGTPTEKLQETNGTPVNKNSCIEGRILDLSPSPLKHHLKASECNSPQSGSRFYSEEEFIQALRMQELLFQEQLLKKDREADEQTRMADKELNEGANRLIMLQKNCEEMRKTVLEYEKTISQLIDDREREKEITEENISALRKERDQTIEDLQGVEKAFGDLHRRFEKSKAAVEGFKKNEEILTGCVKDGQVSLRKQEQKYELLKHHAEETLSCANQEIDALRRSSEVEITTLRAQLKKAEMKVESLEKNLQQMHKENSELTNICDELIAKLDFKH</sequence>
<feature type="coiled-coil region" evidence="7">
    <location>
        <begin position="904"/>
        <end position="963"/>
    </location>
</feature>
<dbReference type="Pfam" id="PF25777">
    <property type="entry name" value="Aurora-A_bind_TACC3"/>
    <property type="match status" value="1"/>
</dbReference>
<evidence type="ECO:0000256" key="3">
    <source>
        <dbReference type="ARBA" id="ARBA00022490"/>
    </source>
</evidence>
<reference evidence="10" key="2">
    <citation type="submission" date="2015-02" db="UniProtKB">
        <authorList>
            <consortium name="EnsemblMetazoa"/>
        </authorList>
    </citation>
    <scope>IDENTIFICATION</scope>
</reference>
<evidence type="ECO:0000256" key="6">
    <source>
        <dbReference type="ARBA" id="ARBA00023212"/>
    </source>
</evidence>
<evidence type="ECO:0000259" key="9">
    <source>
        <dbReference type="Pfam" id="PF05010"/>
    </source>
</evidence>
<dbReference type="Proteomes" id="UP000014500">
    <property type="component" value="Unassembled WGS sequence"/>
</dbReference>
<feature type="compositionally biased region" description="Low complexity" evidence="8">
    <location>
        <begin position="60"/>
        <end position="73"/>
    </location>
</feature>
<feature type="region of interest" description="Disordered" evidence="8">
    <location>
        <begin position="542"/>
        <end position="704"/>
    </location>
</feature>
<keyword evidence="3" id="KW-0963">Cytoplasm</keyword>
<evidence type="ECO:0000313" key="11">
    <source>
        <dbReference type="Proteomes" id="UP000014500"/>
    </source>
</evidence>
<dbReference type="STRING" id="126957.T1IIS1"/>
<feature type="compositionally biased region" description="Polar residues" evidence="8">
    <location>
        <begin position="45"/>
        <end position="59"/>
    </location>
</feature>
<reference evidence="11" key="1">
    <citation type="submission" date="2011-05" db="EMBL/GenBank/DDBJ databases">
        <authorList>
            <person name="Richards S.R."/>
            <person name="Qu J."/>
            <person name="Jiang H."/>
            <person name="Jhangiani S.N."/>
            <person name="Agravi P."/>
            <person name="Goodspeed R."/>
            <person name="Gross S."/>
            <person name="Mandapat C."/>
            <person name="Jackson L."/>
            <person name="Mathew T."/>
            <person name="Pu L."/>
            <person name="Thornton R."/>
            <person name="Saada N."/>
            <person name="Wilczek-Boney K.B."/>
            <person name="Lee S."/>
            <person name="Kovar C."/>
            <person name="Wu Y."/>
            <person name="Scherer S.E."/>
            <person name="Worley K.C."/>
            <person name="Muzny D.M."/>
            <person name="Gibbs R."/>
        </authorList>
    </citation>
    <scope>NUCLEOTIDE SEQUENCE</scope>
    <source>
        <strain evidence="11">Brora</strain>
    </source>
</reference>
<feature type="compositionally biased region" description="Basic and acidic residues" evidence="8">
    <location>
        <begin position="553"/>
        <end position="586"/>
    </location>
</feature>
<feature type="compositionally biased region" description="Polar residues" evidence="8">
    <location>
        <begin position="150"/>
        <end position="165"/>
    </location>
</feature>
<keyword evidence="5 7" id="KW-0175">Coiled coil</keyword>
<dbReference type="Pfam" id="PF05010">
    <property type="entry name" value="TACC_C"/>
    <property type="match status" value="1"/>
</dbReference>
<protein>
    <recommendedName>
        <fullName evidence="9">Transforming acidic coiled-coil-containing protein C-terminal domain-containing protein</fullName>
    </recommendedName>
</protein>
<dbReference type="InterPro" id="IPR057663">
    <property type="entry name" value="TACC3_Aurora-A_bind"/>
</dbReference>
<dbReference type="HOGENOM" id="CLU_286146_0_0_1"/>
<dbReference type="EnsemblMetazoa" id="SMAR000774-RA">
    <property type="protein sequence ID" value="SMAR000774-PA"/>
    <property type="gene ID" value="SMAR000774"/>
</dbReference>
<evidence type="ECO:0000256" key="5">
    <source>
        <dbReference type="ARBA" id="ARBA00023054"/>
    </source>
</evidence>
<dbReference type="GO" id="GO:0005856">
    <property type="term" value="C:cytoskeleton"/>
    <property type="evidence" value="ECO:0007669"/>
    <property type="project" value="UniProtKB-SubCell"/>
</dbReference>
<feature type="domain" description="Transforming acidic coiled-coil-containing protein C-terminal" evidence="9">
    <location>
        <begin position="885"/>
        <end position="1074"/>
    </location>
</feature>
<proteinExistence type="inferred from homology"/>
<evidence type="ECO:0000313" key="10">
    <source>
        <dbReference type="EnsemblMetazoa" id="SMAR000774-PA"/>
    </source>
</evidence>
<feature type="region of interest" description="Disordered" evidence="8">
    <location>
        <begin position="434"/>
        <end position="462"/>
    </location>
</feature>
<dbReference type="Gene3D" id="1.20.5.1700">
    <property type="match status" value="1"/>
</dbReference>
<evidence type="ECO:0000256" key="1">
    <source>
        <dbReference type="ARBA" id="ARBA00004245"/>
    </source>
</evidence>
<comment type="subcellular location">
    <subcellularLocation>
        <location evidence="1">Cytoplasm</location>
        <location evidence="1">Cytoskeleton</location>
    </subcellularLocation>
</comment>
<dbReference type="FunFam" id="1.20.5.1700:FF:000001">
    <property type="entry name" value="Transforming acidic coiled-coil-containing protein 1 isoform 2"/>
    <property type="match status" value="1"/>
</dbReference>
<organism evidence="10 11">
    <name type="scientific">Strigamia maritima</name>
    <name type="common">European centipede</name>
    <name type="synonym">Geophilus maritimus</name>
    <dbReference type="NCBI Taxonomy" id="126957"/>
    <lineage>
        <taxon>Eukaryota</taxon>
        <taxon>Metazoa</taxon>
        <taxon>Ecdysozoa</taxon>
        <taxon>Arthropoda</taxon>
        <taxon>Myriapoda</taxon>
        <taxon>Chilopoda</taxon>
        <taxon>Pleurostigmophora</taxon>
        <taxon>Geophilomorpha</taxon>
        <taxon>Linotaeniidae</taxon>
        <taxon>Strigamia</taxon>
    </lineage>
</organism>
<evidence type="ECO:0000256" key="8">
    <source>
        <dbReference type="SAM" id="MobiDB-lite"/>
    </source>
</evidence>
<feature type="compositionally biased region" description="Low complexity" evidence="8">
    <location>
        <begin position="133"/>
        <end position="142"/>
    </location>
</feature>
<feature type="compositionally biased region" description="Polar residues" evidence="8">
    <location>
        <begin position="689"/>
        <end position="702"/>
    </location>
</feature>
<dbReference type="GO" id="GO:0005737">
    <property type="term" value="C:cytoplasm"/>
    <property type="evidence" value="ECO:0007669"/>
    <property type="project" value="TreeGrafter"/>
</dbReference>
<dbReference type="GO" id="GO:0007097">
    <property type="term" value="P:nuclear migration"/>
    <property type="evidence" value="ECO:0007669"/>
    <property type="project" value="TreeGrafter"/>
</dbReference>
<evidence type="ECO:0000256" key="7">
    <source>
        <dbReference type="SAM" id="Coils"/>
    </source>
</evidence>
<feature type="coiled-coil region" evidence="7">
    <location>
        <begin position="1010"/>
        <end position="1076"/>
    </location>
</feature>
<keyword evidence="6" id="KW-0206">Cytoskeleton</keyword>
<evidence type="ECO:0000256" key="2">
    <source>
        <dbReference type="ARBA" id="ARBA00009423"/>
    </source>
</evidence>
<name>T1IIS1_STRMM</name>
<dbReference type="eggNOG" id="ENOG502QQ1G">
    <property type="taxonomic scope" value="Eukaryota"/>
</dbReference>
<evidence type="ECO:0000256" key="4">
    <source>
        <dbReference type="ARBA" id="ARBA00022553"/>
    </source>
</evidence>
<feature type="region of interest" description="Disordered" evidence="8">
    <location>
        <begin position="43"/>
        <end position="80"/>
    </location>
</feature>